<dbReference type="EMBL" id="JTDF01021998">
    <property type="protein sequence ID" value="KAF8561087.1"/>
    <property type="molecule type" value="Genomic_DNA"/>
</dbReference>
<dbReference type="AlphaFoldDB" id="A0A8T0D3I1"/>
<feature type="compositionally biased region" description="Polar residues" evidence="1">
    <location>
        <begin position="11"/>
        <end position="26"/>
    </location>
</feature>
<reference evidence="2 3" key="1">
    <citation type="submission" date="2019-07" db="EMBL/GenBank/DDBJ databases">
        <title>Annotation for the trematode Paragonimus westermani.</title>
        <authorList>
            <person name="Choi Y.-J."/>
        </authorList>
    </citation>
    <scope>NUCLEOTIDE SEQUENCE [LARGE SCALE GENOMIC DNA]</scope>
    <source>
        <strain evidence="2">180907_Pwestermani</strain>
    </source>
</reference>
<evidence type="ECO:0000313" key="3">
    <source>
        <dbReference type="Proteomes" id="UP000699462"/>
    </source>
</evidence>
<feature type="region of interest" description="Disordered" evidence="1">
    <location>
        <begin position="98"/>
        <end position="128"/>
    </location>
</feature>
<feature type="compositionally biased region" description="Basic and acidic residues" evidence="1">
    <location>
        <begin position="163"/>
        <end position="175"/>
    </location>
</feature>
<dbReference type="Proteomes" id="UP000699462">
    <property type="component" value="Unassembled WGS sequence"/>
</dbReference>
<dbReference type="OrthoDB" id="6245045at2759"/>
<accession>A0A8T0D3I1</accession>
<evidence type="ECO:0000313" key="2">
    <source>
        <dbReference type="EMBL" id="KAF8561087.1"/>
    </source>
</evidence>
<feature type="region of interest" description="Disordered" evidence="1">
    <location>
        <begin position="1"/>
        <end position="26"/>
    </location>
</feature>
<comment type="caution">
    <text evidence="2">The sequence shown here is derived from an EMBL/GenBank/DDBJ whole genome shotgun (WGS) entry which is preliminary data.</text>
</comment>
<gene>
    <name evidence="2" type="ORF">P879_11337</name>
</gene>
<feature type="region of interest" description="Disordered" evidence="1">
    <location>
        <begin position="163"/>
        <end position="185"/>
    </location>
</feature>
<feature type="non-terminal residue" evidence="2">
    <location>
        <position position="218"/>
    </location>
</feature>
<proteinExistence type="predicted"/>
<organism evidence="2 3">
    <name type="scientific">Paragonimus westermani</name>
    <dbReference type="NCBI Taxonomy" id="34504"/>
    <lineage>
        <taxon>Eukaryota</taxon>
        <taxon>Metazoa</taxon>
        <taxon>Spiralia</taxon>
        <taxon>Lophotrochozoa</taxon>
        <taxon>Platyhelminthes</taxon>
        <taxon>Trematoda</taxon>
        <taxon>Digenea</taxon>
        <taxon>Plagiorchiida</taxon>
        <taxon>Troglotremata</taxon>
        <taxon>Troglotrematidae</taxon>
        <taxon>Paragonimus</taxon>
    </lineage>
</organism>
<keyword evidence="3" id="KW-1185">Reference proteome</keyword>
<evidence type="ECO:0000256" key="1">
    <source>
        <dbReference type="SAM" id="MobiDB-lite"/>
    </source>
</evidence>
<name>A0A8T0D3I1_9TREM</name>
<sequence>TPTLSHLYPQRLSTSSGSPETPVTPDSQQLRHIFANEDHPDYSFSDEETSVATTTAGLGSLIDFPVRTRPVGHNPNTGDITPVPDFWYSSRTEIGDKLESYTPQGQPHRNRDASGDWSSDYKSHQTTDAAKPFSVNGAAVRNSNSQSEPNLAAMVCYIPNTAEQRHDSSSTDRLENANTYGADDPIRSSVQDTMLDLLYDSTLNCYYDPNTGAYYELN</sequence>
<evidence type="ECO:0008006" key="4">
    <source>
        <dbReference type="Google" id="ProtNLM"/>
    </source>
</evidence>
<feature type="compositionally biased region" description="Basic and acidic residues" evidence="1">
    <location>
        <begin position="109"/>
        <end position="125"/>
    </location>
</feature>
<protein>
    <recommendedName>
        <fullName evidence="4">OCRE domain-containing protein</fullName>
    </recommendedName>
</protein>